<dbReference type="Proteomes" id="UP000461880">
    <property type="component" value="Unassembled WGS sequence"/>
</dbReference>
<dbReference type="RefSeq" id="WP_105304509.1">
    <property type="nucleotide sequence ID" value="NZ_VUMN01000047.1"/>
</dbReference>
<organism evidence="2 3">
    <name type="scientific">Stecheria intestinalis</name>
    <dbReference type="NCBI Taxonomy" id="2606630"/>
    <lineage>
        <taxon>Bacteria</taxon>
        <taxon>Bacillati</taxon>
        <taxon>Bacillota</taxon>
        <taxon>Erysipelotrichia</taxon>
        <taxon>Erysipelotrichales</taxon>
        <taxon>Erysipelotrichaceae</taxon>
        <taxon>Stecheria</taxon>
    </lineage>
</organism>
<keyword evidence="3" id="KW-1185">Reference proteome</keyword>
<keyword evidence="1" id="KW-0812">Transmembrane</keyword>
<sequence>MKKFYQLLSLLCIVSGIPMLEMSRMLGIGLIMLGMAGMILAIVLKPAPGITGPGLPMDETTMPLDDTPEVPHASAEELAAIAEQVLKQQVTVSSSSGDRESGSYEYLFYAEKGLHGDQVEALKKQLRKKYPGAYRILRVSDHSLKVLYIPSV</sequence>
<reference evidence="2 3" key="1">
    <citation type="submission" date="2019-08" db="EMBL/GenBank/DDBJ databases">
        <title>In-depth cultivation of the pig gut microbiome towards novel bacterial diversity and tailored functional studies.</title>
        <authorList>
            <person name="Wylensek D."/>
            <person name="Hitch T.C.A."/>
            <person name="Clavel T."/>
        </authorList>
    </citation>
    <scope>NUCLEOTIDE SEQUENCE [LARGE SCALE GENOMIC DNA]</scope>
    <source>
        <strain evidence="2 3">Oil+RF-744-GAM-WT-6</strain>
    </source>
</reference>
<feature type="transmembrane region" description="Helical" evidence="1">
    <location>
        <begin position="26"/>
        <end position="44"/>
    </location>
</feature>
<evidence type="ECO:0000313" key="3">
    <source>
        <dbReference type="Proteomes" id="UP000461880"/>
    </source>
</evidence>
<protein>
    <submittedName>
        <fullName evidence="2">Uncharacterized protein</fullName>
    </submittedName>
</protein>
<evidence type="ECO:0000256" key="1">
    <source>
        <dbReference type="SAM" id="Phobius"/>
    </source>
</evidence>
<accession>A0A7X2NUE7</accession>
<keyword evidence="1" id="KW-1133">Transmembrane helix</keyword>
<keyword evidence="1" id="KW-0472">Membrane</keyword>
<gene>
    <name evidence="2" type="ORF">FYJ51_12660</name>
</gene>
<dbReference type="EMBL" id="VUMN01000047">
    <property type="protein sequence ID" value="MSS59744.1"/>
    <property type="molecule type" value="Genomic_DNA"/>
</dbReference>
<comment type="caution">
    <text evidence="2">The sequence shown here is derived from an EMBL/GenBank/DDBJ whole genome shotgun (WGS) entry which is preliminary data.</text>
</comment>
<evidence type="ECO:0000313" key="2">
    <source>
        <dbReference type="EMBL" id="MSS59744.1"/>
    </source>
</evidence>
<name>A0A7X2NUE7_9FIRM</name>
<proteinExistence type="predicted"/>
<dbReference type="AlphaFoldDB" id="A0A7X2NUE7"/>